<evidence type="ECO:0000256" key="2">
    <source>
        <dbReference type="ARBA" id="ARBA00004316"/>
    </source>
</evidence>
<keyword evidence="8" id="KW-0505">Motor protein</keyword>
<evidence type="ECO:0000256" key="6">
    <source>
        <dbReference type="ARBA" id="ARBA00022840"/>
    </source>
</evidence>
<keyword evidence="9" id="KW-0206">Cytoskeleton</keyword>
<proteinExistence type="inferred from homology"/>
<gene>
    <name evidence="13" type="ORF">Y1Q_0011527</name>
</gene>
<organism evidence="13 14">
    <name type="scientific">Alligator mississippiensis</name>
    <name type="common">American alligator</name>
    <dbReference type="NCBI Taxonomy" id="8496"/>
    <lineage>
        <taxon>Eukaryota</taxon>
        <taxon>Metazoa</taxon>
        <taxon>Chordata</taxon>
        <taxon>Craniata</taxon>
        <taxon>Vertebrata</taxon>
        <taxon>Euteleostomi</taxon>
        <taxon>Archelosauria</taxon>
        <taxon>Archosauria</taxon>
        <taxon>Crocodylia</taxon>
        <taxon>Alligatoridae</taxon>
        <taxon>Alligatorinae</taxon>
        <taxon>Alligator</taxon>
    </lineage>
</organism>
<evidence type="ECO:0000256" key="10">
    <source>
        <dbReference type="ARBA" id="ARBA00023273"/>
    </source>
</evidence>
<dbReference type="SUPFAM" id="SSF52540">
    <property type="entry name" value="P-loop containing nucleoside triphosphate hydrolases"/>
    <property type="match status" value="1"/>
</dbReference>
<dbReference type="PROSITE" id="PS51456">
    <property type="entry name" value="MYOSIN_MOTOR"/>
    <property type="match status" value="1"/>
</dbReference>
<comment type="subcellular location">
    <subcellularLocation>
        <location evidence="2">Cell projection</location>
    </subcellularLocation>
    <subcellularLocation>
        <location evidence="1">Cytoplasm</location>
        <location evidence="1">Cytoskeleton</location>
    </subcellularLocation>
</comment>
<dbReference type="GO" id="GO:0032426">
    <property type="term" value="C:stereocilium tip"/>
    <property type="evidence" value="ECO:0007669"/>
    <property type="project" value="TreeGrafter"/>
</dbReference>
<keyword evidence="3" id="KW-0963">Cytoplasm</keyword>
<evidence type="ECO:0000256" key="3">
    <source>
        <dbReference type="ARBA" id="ARBA00022490"/>
    </source>
</evidence>
<dbReference type="PANTHER" id="PTHR46256:SF1">
    <property type="entry name" value="MYOSIN-IIIB"/>
    <property type="match status" value="1"/>
</dbReference>
<keyword evidence="7 11" id="KW-0518">Myosin</keyword>
<evidence type="ECO:0000313" key="13">
    <source>
        <dbReference type="EMBL" id="KYO17870.1"/>
    </source>
</evidence>
<keyword evidence="4" id="KW-0677">Repeat</keyword>
<protein>
    <recommendedName>
        <fullName evidence="12">Myosin motor domain-containing protein</fullName>
    </recommendedName>
</protein>
<evidence type="ECO:0000256" key="11">
    <source>
        <dbReference type="PROSITE-ProRule" id="PRU00782"/>
    </source>
</evidence>
<keyword evidence="5" id="KW-0547">Nucleotide-binding</keyword>
<evidence type="ECO:0000256" key="5">
    <source>
        <dbReference type="ARBA" id="ARBA00022741"/>
    </source>
</evidence>
<feature type="domain" description="Myosin motor" evidence="12">
    <location>
        <begin position="37"/>
        <end position="103"/>
    </location>
</feature>
<dbReference type="AlphaFoldDB" id="A0A151M070"/>
<dbReference type="GO" id="GO:0001917">
    <property type="term" value="C:photoreceptor inner segment"/>
    <property type="evidence" value="ECO:0007669"/>
    <property type="project" value="TreeGrafter"/>
</dbReference>
<dbReference type="STRING" id="8496.A0A151M070"/>
<name>A0A151M070_ALLMI</name>
<dbReference type="Pfam" id="PF00063">
    <property type="entry name" value="Myosin_head"/>
    <property type="match status" value="1"/>
</dbReference>
<dbReference type="PANTHER" id="PTHR46256">
    <property type="entry name" value="AGAP011099-PA"/>
    <property type="match status" value="1"/>
</dbReference>
<dbReference type="GO" id="GO:0004674">
    <property type="term" value="F:protein serine/threonine kinase activity"/>
    <property type="evidence" value="ECO:0007669"/>
    <property type="project" value="TreeGrafter"/>
</dbReference>
<keyword evidence="11" id="KW-0009">Actin-binding</keyword>
<accession>A0A151M070</accession>
<dbReference type="GO" id="GO:0005524">
    <property type="term" value="F:ATP binding"/>
    <property type="evidence" value="ECO:0007669"/>
    <property type="project" value="UniProtKB-KW"/>
</dbReference>
<dbReference type="GO" id="GO:0032433">
    <property type="term" value="C:filopodium tip"/>
    <property type="evidence" value="ECO:0007669"/>
    <property type="project" value="TreeGrafter"/>
</dbReference>
<dbReference type="Proteomes" id="UP000050525">
    <property type="component" value="Unassembled WGS sequence"/>
</dbReference>
<dbReference type="InterPro" id="IPR027417">
    <property type="entry name" value="P-loop_NTPase"/>
</dbReference>
<evidence type="ECO:0000313" key="14">
    <source>
        <dbReference type="Proteomes" id="UP000050525"/>
    </source>
</evidence>
<sequence length="103" mass="12009">MAEHCGQTREMTQVYGVWHERIHTRRPYRVDAADKYSLDDDLVNLEVLDEDTIIHQLQKRYADLQIYTYVGDILIALNPFQNLSIYSPQAGNQPGPWNLLGYE</sequence>
<comment type="caution">
    <text evidence="11">Lacks conserved residue(s) required for the propagation of feature annotation.</text>
</comment>
<evidence type="ECO:0000256" key="1">
    <source>
        <dbReference type="ARBA" id="ARBA00004245"/>
    </source>
</evidence>
<dbReference type="Gene3D" id="3.40.850.10">
    <property type="entry name" value="Kinesin motor domain"/>
    <property type="match status" value="1"/>
</dbReference>
<dbReference type="InterPro" id="IPR036961">
    <property type="entry name" value="Kinesin_motor_dom_sf"/>
</dbReference>
<evidence type="ECO:0000256" key="7">
    <source>
        <dbReference type="ARBA" id="ARBA00023123"/>
    </source>
</evidence>
<keyword evidence="6" id="KW-0067">ATP-binding</keyword>
<comment type="caution">
    <text evidence="13">The sequence shown here is derived from an EMBL/GenBank/DDBJ whole genome shotgun (WGS) entry which is preliminary data.</text>
</comment>
<dbReference type="GO" id="GO:0007605">
    <property type="term" value="P:sensory perception of sound"/>
    <property type="evidence" value="ECO:0007669"/>
    <property type="project" value="TreeGrafter"/>
</dbReference>
<dbReference type="GO" id="GO:0016459">
    <property type="term" value="C:myosin complex"/>
    <property type="evidence" value="ECO:0007669"/>
    <property type="project" value="UniProtKB-KW"/>
</dbReference>
<evidence type="ECO:0000259" key="12">
    <source>
        <dbReference type="PROSITE" id="PS51456"/>
    </source>
</evidence>
<dbReference type="GO" id="GO:0000146">
    <property type="term" value="F:microfilament motor activity"/>
    <property type="evidence" value="ECO:0007669"/>
    <property type="project" value="TreeGrafter"/>
</dbReference>
<reference evidence="13 14" key="1">
    <citation type="journal article" date="2012" name="Genome Biol.">
        <title>Sequencing three crocodilian genomes to illuminate the evolution of archosaurs and amniotes.</title>
        <authorList>
            <person name="St John J.A."/>
            <person name="Braun E.L."/>
            <person name="Isberg S.R."/>
            <person name="Miles L.G."/>
            <person name="Chong A.Y."/>
            <person name="Gongora J."/>
            <person name="Dalzell P."/>
            <person name="Moran C."/>
            <person name="Bed'hom B."/>
            <person name="Abzhanov A."/>
            <person name="Burgess S.C."/>
            <person name="Cooksey A.M."/>
            <person name="Castoe T.A."/>
            <person name="Crawford N.G."/>
            <person name="Densmore L.D."/>
            <person name="Drew J.C."/>
            <person name="Edwards S.V."/>
            <person name="Faircloth B.C."/>
            <person name="Fujita M.K."/>
            <person name="Greenwold M.J."/>
            <person name="Hoffmann F.G."/>
            <person name="Howard J.M."/>
            <person name="Iguchi T."/>
            <person name="Janes D.E."/>
            <person name="Khan S.Y."/>
            <person name="Kohno S."/>
            <person name="de Koning A.J."/>
            <person name="Lance S.L."/>
            <person name="McCarthy F.M."/>
            <person name="McCormack J.E."/>
            <person name="Merchant M.E."/>
            <person name="Peterson D.G."/>
            <person name="Pollock D.D."/>
            <person name="Pourmand N."/>
            <person name="Raney B.J."/>
            <person name="Roessler K.A."/>
            <person name="Sanford J.R."/>
            <person name="Sawyer R.H."/>
            <person name="Schmidt C.J."/>
            <person name="Triplett E.W."/>
            <person name="Tuberville T.D."/>
            <person name="Venegas-Anaya M."/>
            <person name="Howard J.T."/>
            <person name="Jarvis E.D."/>
            <person name="Guillette L.J.Jr."/>
            <person name="Glenn T.C."/>
            <person name="Green R.E."/>
            <person name="Ray D.A."/>
        </authorList>
    </citation>
    <scope>NUCLEOTIDE SEQUENCE [LARGE SCALE GENOMIC DNA]</scope>
    <source>
        <strain evidence="13">KSC_2009_1</strain>
    </source>
</reference>
<keyword evidence="14" id="KW-1185">Reference proteome</keyword>
<evidence type="ECO:0000256" key="4">
    <source>
        <dbReference type="ARBA" id="ARBA00022737"/>
    </source>
</evidence>
<evidence type="ECO:0000256" key="8">
    <source>
        <dbReference type="ARBA" id="ARBA00023175"/>
    </source>
</evidence>
<dbReference type="GO" id="GO:0051491">
    <property type="term" value="P:positive regulation of filopodium assembly"/>
    <property type="evidence" value="ECO:0007669"/>
    <property type="project" value="TreeGrafter"/>
</dbReference>
<comment type="similarity">
    <text evidence="11">Belongs to the TRAFAC class myosin-kinesin ATPase superfamily. Myosin family.</text>
</comment>
<keyword evidence="10" id="KW-0966">Cell projection</keyword>
<dbReference type="InterPro" id="IPR052409">
    <property type="entry name" value="Myosin-III_kinase_activity"/>
</dbReference>
<dbReference type="EMBL" id="AKHW03006853">
    <property type="protein sequence ID" value="KYO17870.1"/>
    <property type="molecule type" value="Genomic_DNA"/>
</dbReference>
<dbReference type="GO" id="GO:0030832">
    <property type="term" value="P:regulation of actin filament length"/>
    <property type="evidence" value="ECO:0007669"/>
    <property type="project" value="TreeGrafter"/>
</dbReference>
<evidence type="ECO:0000256" key="9">
    <source>
        <dbReference type="ARBA" id="ARBA00023212"/>
    </source>
</evidence>
<dbReference type="GO" id="GO:0003779">
    <property type="term" value="F:actin binding"/>
    <property type="evidence" value="ECO:0007669"/>
    <property type="project" value="UniProtKB-KW"/>
</dbReference>
<dbReference type="InterPro" id="IPR001609">
    <property type="entry name" value="Myosin_head_motor_dom-like"/>
</dbReference>